<feature type="chain" id="PRO_5037734961" evidence="1">
    <location>
        <begin position="23"/>
        <end position="162"/>
    </location>
</feature>
<keyword evidence="1" id="KW-0732">Signal</keyword>
<proteinExistence type="predicted"/>
<gene>
    <name evidence="2" type="ORF">JIN87_06545</name>
</gene>
<evidence type="ECO:0000313" key="3">
    <source>
        <dbReference type="Proteomes" id="UP000617628"/>
    </source>
</evidence>
<dbReference type="Proteomes" id="UP000617628">
    <property type="component" value="Unassembled WGS sequence"/>
</dbReference>
<evidence type="ECO:0000313" key="2">
    <source>
        <dbReference type="EMBL" id="MBK1876522.1"/>
    </source>
</evidence>
<evidence type="ECO:0000256" key="1">
    <source>
        <dbReference type="SAM" id="SignalP"/>
    </source>
</evidence>
<sequence>MVLLFGSVLSLALVFGASSLDAKSKNKKFKQYNSKFGVMAPGPGGKYRVYAETNYIYRNVDKEYVHGFEVARKDLQRFMGHFEIRFPEPITITPELEKAYTVMEGGKFIRSQSEIHWEVYSSPFWFSPDDPLGNYELKIFIDGELYRTVVYEVVPFEGTLTF</sequence>
<keyword evidence="3" id="KW-1185">Reference proteome</keyword>
<name>A0A934RY72_9BACT</name>
<accession>A0A934RY72</accession>
<feature type="signal peptide" evidence="1">
    <location>
        <begin position="1"/>
        <end position="22"/>
    </location>
</feature>
<reference evidence="2" key="1">
    <citation type="submission" date="2021-01" db="EMBL/GenBank/DDBJ databases">
        <title>Modified the classification status of verrucomicrobia.</title>
        <authorList>
            <person name="Feng X."/>
        </authorList>
    </citation>
    <scope>NUCLEOTIDE SEQUENCE</scope>
    <source>
        <strain evidence="2">KCTC 13126</strain>
    </source>
</reference>
<dbReference type="RefSeq" id="WP_200354739.1">
    <property type="nucleotide sequence ID" value="NZ_JAENIL010000010.1"/>
</dbReference>
<dbReference type="AlphaFoldDB" id="A0A934RY72"/>
<dbReference type="EMBL" id="JAENIL010000010">
    <property type="protein sequence ID" value="MBK1876522.1"/>
    <property type="molecule type" value="Genomic_DNA"/>
</dbReference>
<comment type="caution">
    <text evidence="2">The sequence shown here is derived from an EMBL/GenBank/DDBJ whole genome shotgun (WGS) entry which is preliminary data.</text>
</comment>
<protein>
    <submittedName>
        <fullName evidence="2">Uncharacterized protein</fullName>
    </submittedName>
</protein>
<organism evidence="2 3">
    <name type="scientific">Pelagicoccus mobilis</name>
    <dbReference type="NCBI Taxonomy" id="415221"/>
    <lineage>
        <taxon>Bacteria</taxon>
        <taxon>Pseudomonadati</taxon>
        <taxon>Verrucomicrobiota</taxon>
        <taxon>Opitutia</taxon>
        <taxon>Puniceicoccales</taxon>
        <taxon>Pelagicoccaceae</taxon>
        <taxon>Pelagicoccus</taxon>
    </lineage>
</organism>